<comment type="caution">
    <text evidence="1">The sequence shown here is derived from an EMBL/GenBank/DDBJ whole genome shotgun (WGS) entry which is preliminary data.</text>
</comment>
<sequence length="83" mass="9505">MNNEKCSEQPEPVPKWATKYFDRKNMLQNISSRIENVERNLKKNSSHPMLQDILSSITRLHIVNAYKSSGIGENQCINDVSAN</sequence>
<name>A0A2T9Z7X7_9FUNG</name>
<evidence type="ECO:0000313" key="1">
    <source>
        <dbReference type="EMBL" id="PVV00698.1"/>
    </source>
</evidence>
<reference evidence="1 2" key="1">
    <citation type="journal article" date="2018" name="MBio">
        <title>Comparative Genomics Reveals the Core Gene Toolbox for the Fungus-Insect Symbiosis.</title>
        <authorList>
            <person name="Wang Y."/>
            <person name="Stata M."/>
            <person name="Wang W."/>
            <person name="Stajich J.E."/>
            <person name="White M.M."/>
            <person name="Moncalvo J.M."/>
        </authorList>
    </citation>
    <scope>NUCLEOTIDE SEQUENCE [LARGE SCALE GENOMIC DNA]</scope>
    <source>
        <strain evidence="1 2">SC-DP-2</strain>
    </source>
</reference>
<evidence type="ECO:0008006" key="3">
    <source>
        <dbReference type="Google" id="ProtNLM"/>
    </source>
</evidence>
<keyword evidence="2" id="KW-1185">Reference proteome</keyword>
<dbReference type="Proteomes" id="UP000245609">
    <property type="component" value="Unassembled WGS sequence"/>
</dbReference>
<organism evidence="1 2">
    <name type="scientific">Smittium megazygosporum</name>
    <dbReference type="NCBI Taxonomy" id="133381"/>
    <lineage>
        <taxon>Eukaryota</taxon>
        <taxon>Fungi</taxon>
        <taxon>Fungi incertae sedis</taxon>
        <taxon>Zoopagomycota</taxon>
        <taxon>Kickxellomycotina</taxon>
        <taxon>Harpellomycetes</taxon>
        <taxon>Harpellales</taxon>
        <taxon>Legeriomycetaceae</taxon>
        <taxon>Smittium</taxon>
    </lineage>
</organism>
<accession>A0A2T9Z7X7</accession>
<gene>
    <name evidence="1" type="ORF">BB560_004909</name>
</gene>
<dbReference type="AlphaFoldDB" id="A0A2T9Z7X7"/>
<evidence type="ECO:0000313" key="2">
    <source>
        <dbReference type="Proteomes" id="UP000245609"/>
    </source>
</evidence>
<proteinExistence type="predicted"/>
<protein>
    <recommendedName>
        <fullName evidence="3">SPX domain-containing protein</fullName>
    </recommendedName>
</protein>
<dbReference type="EMBL" id="MBFS01001716">
    <property type="protein sequence ID" value="PVV00698.1"/>
    <property type="molecule type" value="Genomic_DNA"/>
</dbReference>